<feature type="domain" description="DprA winged helix" evidence="1">
    <location>
        <begin position="2"/>
        <end position="39"/>
    </location>
</feature>
<sequence>HPEALTDDQRDVLVALEERPLLADDLVERTQIPARRVLSSGGLLHADLRRPAGQPGKDTVIALRGQDVGAARRWAAQWPFLQSV</sequence>
<proteinExistence type="predicted"/>
<dbReference type="AlphaFoldDB" id="A0AAW5JSQ3"/>
<protein>
    <recommendedName>
        <fullName evidence="1">DprA winged helix domain-containing protein</fullName>
    </recommendedName>
</protein>
<accession>A0AAW5JSQ3</accession>
<dbReference type="Gene3D" id="1.10.10.10">
    <property type="entry name" value="Winged helix-like DNA-binding domain superfamily/Winged helix DNA-binding domain"/>
    <property type="match status" value="1"/>
</dbReference>
<name>A0AAW5JSQ3_9FIRM</name>
<dbReference type="EMBL" id="JANFYS010000239">
    <property type="protein sequence ID" value="MCQ4771997.1"/>
    <property type="molecule type" value="Genomic_DNA"/>
</dbReference>
<dbReference type="Pfam" id="PF17782">
    <property type="entry name" value="WHD_DprA"/>
    <property type="match status" value="1"/>
</dbReference>
<reference evidence="2" key="1">
    <citation type="submission" date="2022-06" db="EMBL/GenBank/DDBJ databases">
        <title>Isolation of gut microbiota from human fecal samples.</title>
        <authorList>
            <person name="Pamer E.G."/>
            <person name="Barat B."/>
            <person name="Waligurski E."/>
            <person name="Medina S."/>
            <person name="Paddock L."/>
            <person name="Mostad J."/>
        </authorList>
    </citation>
    <scope>NUCLEOTIDE SEQUENCE</scope>
    <source>
        <strain evidence="2">DFI.9.91</strain>
    </source>
</reference>
<organism evidence="2 3">
    <name type="scientific">Intestinimonas massiliensis</name>
    <name type="common">ex Afouda et al. 2020</name>
    <dbReference type="NCBI Taxonomy" id="1673721"/>
    <lineage>
        <taxon>Bacteria</taxon>
        <taxon>Bacillati</taxon>
        <taxon>Bacillota</taxon>
        <taxon>Clostridia</taxon>
        <taxon>Eubacteriales</taxon>
        <taxon>Intestinimonas</taxon>
    </lineage>
</organism>
<evidence type="ECO:0000313" key="3">
    <source>
        <dbReference type="Proteomes" id="UP001204562"/>
    </source>
</evidence>
<gene>
    <name evidence="2" type="ORF">NE579_16410</name>
</gene>
<dbReference type="Proteomes" id="UP001204562">
    <property type="component" value="Unassembled WGS sequence"/>
</dbReference>
<evidence type="ECO:0000313" key="2">
    <source>
        <dbReference type="EMBL" id="MCQ4771997.1"/>
    </source>
</evidence>
<dbReference type="InterPro" id="IPR036388">
    <property type="entry name" value="WH-like_DNA-bd_sf"/>
</dbReference>
<comment type="caution">
    <text evidence="2">The sequence shown here is derived from an EMBL/GenBank/DDBJ whole genome shotgun (WGS) entry which is preliminary data.</text>
</comment>
<evidence type="ECO:0000259" key="1">
    <source>
        <dbReference type="Pfam" id="PF17782"/>
    </source>
</evidence>
<feature type="non-terminal residue" evidence="2">
    <location>
        <position position="1"/>
    </location>
</feature>
<dbReference type="InterPro" id="IPR041614">
    <property type="entry name" value="DprA_WH"/>
</dbReference>